<dbReference type="RefSeq" id="WP_074885954.1">
    <property type="nucleotide sequence ID" value="NZ_FOXO01000007.1"/>
</dbReference>
<sequence>MVKKVIRIVALIICLVIIVYEGVMIYVDQKEYQVASDEYDEIRSVAVDYIPEDEAEIVDYPVLNINFGKLEEINPDVTAWIYFPCLEISYPVVKESEVDEYLYKTFELEKNKAGCIFEDVMSDAGFNGYHDIVFGHNMKDKSMFGRLKDLYQKGNESLLEDNPYIYIYTKDHVYQYRVFAYYITKVGSGAYSVVSNLDEYKDFISFIQTHSAYKIPSDLDLESGNSILTLSTCSGRAGGSQRFVVHSLKVNAWEK</sequence>
<dbReference type="AlphaFoldDB" id="A0A1I5SXY4"/>
<organism evidence="4 5">
    <name type="scientific">Butyrivibrio proteoclasticus</name>
    <dbReference type="NCBI Taxonomy" id="43305"/>
    <lineage>
        <taxon>Bacteria</taxon>
        <taxon>Bacillati</taxon>
        <taxon>Bacillota</taxon>
        <taxon>Clostridia</taxon>
        <taxon>Lachnospirales</taxon>
        <taxon>Lachnospiraceae</taxon>
        <taxon>Butyrivibrio</taxon>
    </lineage>
</organism>
<dbReference type="Gene3D" id="2.40.260.10">
    <property type="entry name" value="Sortase"/>
    <property type="match status" value="1"/>
</dbReference>
<proteinExistence type="predicted"/>
<name>A0A1I5SXY4_9FIRM</name>
<keyword evidence="3" id="KW-0812">Transmembrane</keyword>
<evidence type="ECO:0000313" key="4">
    <source>
        <dbReference type="EMBL" id="SFP75511.1"/>
    </source>
</evidence>
<dbReference type="InterPro" id="IPR009835">
    <property type="entry name" value="SrtB"/>
</dbReference>
<dbReference type="Pfam" id="PF04203">
    <property type="entry name" value="Sortase"/>
    <property type="match status" value="1"/>
</dbReference>
<evidence type="ECO:0000256" key="1">
    <source>
        <dbReference type="ARBA" id="ARBA00022801"/>
    </source>
</evidence>
<feature type="active site" description="Proton donor/acceptor" evidence="2">
    <location>
        <position position="136"/>
    </location>
</feature>
<protein>
    <submittedName>
        <fullName evidence="4">Sortase B</fullName>
    </submittedName>
</protein>
<dbReference type="InterPro" id="IPR023365">
    <property type="entry name" value="Sortase_dom-sf"/>
</dbReference>
<dbReference type="SUPFAM" id="SSF63817">
    <property type="entry name" value="Sortase"/>
    <property type="match status" value="1"/>
</dbReference>
<evidence type="ECO:0000313" key="5">
    <source>
        <dbReference type="Proteomes" id="UP000182624"/>
    </source>
</evidence>
<keyword evidence="5" id="KW-1185">Reference proteome</keyword>
<dbReference type="CDD" id="cd05826">
    <property type="entry name" value="Sortase_B"/>
    <property type="match status" value="1"/>
</dbReference>
<keyword evidence="1" id="KW-0378">Hydrolase</keyword>
<evidence type="ECO:0000256" key="2">
    <source>
        <dbReference type="PIRSR" id="PIRSR605754-1"/>
    </source>
</evidence>
<reference evidence="5" key="1">
    <citation type="submission" date="2016-10" db="EMBL/GenBank/DDBJ databases">
        <authorList>
            <person name="Varghese N."/>
            <person name="Submissions S."/>
        </authorList>
    </citation>
    <scope>NUCLEOTIDE SEQUENCE [LARGE SCALE GENOMIC DNA]</scope>
    <source>
        <strain evidence="5">P18</strain>
    </source>
</reference>
<dbReference type="OrthoDB" id="9806013at2"/>
<dbReference type="EMBL" id="FOXO01000007">
    <property type="protein sequence ID" value="SFP75511.1"/>
    <property type="molecule type" value="Genomic_DNA"/>
</dbReference>
<dbReference type="GO" id="GO:0016787">
    <property type="term" value="F:hydrolase activity"/>
    <property type="evidence" value="ECO:0007669"/>
    <property type="project" value="UniProtKB-KW"/>
</dbReference>
<keyword evidence="3" id="KW-0472">Membrane</keyword>
<feature type="active site" description="Acyl-thioester intermediate" evidence="2">
    <location>
        <position position="233"/>
    </location>
</feature>
<feature type="transmembrane region" description="Helical" evidence="3">
    <location>
        <begin position="6"/>
        <end position="27"/>
    </location>
</feature>
<accession>A0A1I5SXY4</accession>
<dbReference type="Proteomes" id="UP000182624">
    <property type="component" value="Unassembled WGS sequence"/>
</dbReference>
<dbReference type="InterPro" id="IPR005754">
    <property type="entry name" value="Sortase"/>
</dbReference>
<gene>
    <name evidence="4" type="ORF">SAMN04487928_107115</name>
</gene>
<keyword evidence="3" id="KW-1133">Transmembrane helix</keyword>
<evidence type="ECO:0000256" key="3">
    <source>
        <dbReference type="SAM" id="Phobius"/>
    </source>
</evidence>